<dbReference type="EMBL" id="MQVX01000001">
    <property type="protein sequence ID" value="PQJ15327.1"/>
    <property type="molecule type" value="Genomic_DNA"/>
</dbReference>
<evidence type="ECO:0000256" key="1">
    <source>
        <dbReference type="SAM" id="MobiDB-lite"/>
    </source>
</evidence>
<gene>
    <name evidence="2" type="ORF">BST99_05875</name>
</gene>
<sequence>MGLGQSKTVKYKRADGYEVTVSKDKVVATKTNKDGSSETITLSTDGLSANHVFEVVYKDKYSREIRKETYKEDLKFNVKGEITHLGSKRMRKGKKNRKISINPKGQLTRLEEHLGGKKWRKYKRNSKGQLVDDNDKTIESSDVKCLESEYVGGKLKTFRSILSEGKSKWDEANKPKDEDASTQDDGPIQFGLSPEKLAKYREATKELYETVCSDAPRFAEEGVSEDDFFFRGRIGLALGAEGDFFAFTYTAAVGYDDEVAEGIRFGGELGYTHYVGKETDFGKVDGVGFVPIKARATIDLSEYLNLDGLSASGGLGYAFGTTEGIDGGINYDIGIGYRIKEANLKSACQWDLTFDYDSINIQNGAFNSVAFGIRVSK</sequence>
<evidence type="ECO:0000313" key="2">
    <source>
        <dbReference type="EMBL" id="PQJ15327.1"/>
    </source>
</evidence>
<reference evidence="3" key="1">
    <citation type="submission" date="2016-11" db="EMBL/GenBank/DDBJ databases">
        <title>Trade-off between light-utilization and light-protection in marine flavobacteria.</title>
        <authorList>
            <person name="Kumagai Y."/>
            <person name="Yoshizawa S."/>
            <person name="Kogure K."/>
        </authorList>
    </citation>
    <scope>NUCLEOTIDE SEQUENCE [LARGE SCALE GENOMIC DNA]</scope>
    <source>
        <strain evidence="3">SG-18</strain>
    </source>
</reference>
<evidence type="ECO:0000313" key="3">
    <source>
        <dbReference type="Proteomes" id="UP000239366"/>
    </source>
</evidence>
<proteinExistence type="predicted"/>
<dbReference type="AlphaFoldDB" id="A0A2S7T729"/>
<accession>A0A2S7T729</accession>
<comment type="caution">
    <text evidence="2">The sequence shown here is derived from an EMBL/GenBank/DDBJ whole genome shotgun (WGS) entry which is preliminary data.</text>
</comment>
<feature type="compositionally biased region" description="Basic and acidic residues" evidence="1">
    <location>
        <begin position="169"/>
        <end position="179"/>
    </location>
</feature>
<name>A0A2S7T729_9FLAO</name>
<dbReference type="Proteomes" id="UP000239366">
    <property type="component" value="Unassembled WGS sequence"/>
</dbReference>
<organism evidence="2 3">
    <name type="scientific">Aureicoccus marinus</name>
    <dbReference type="NCBI Taxonomy" id="754435"/>
    <lineage>
        <taxon>Bacteria</taxon>
        <taxon>Pseudomonadati</taxon>
        <taxon>Bacteroidota</taxon>
        <taxon>Flavobacteriia</taxon>
        <taxon>Flavobacteriales</taxon>
        <taxon>Flavobacteriaceae</taxon>
        <taxon>Aureicoccus</taxon>
    </lineage>
</organism>
<protein>
    <submittedName>
        <fullName evidence="2">Uncharacterized protein</fullName>
    </submittedName>
</protein>
<keyword evidence="3" id="KW-1185">Reference proteome</keyword>
<feature type="region of interest" description="Disordered" evidence="1">
    <location>
        <begin position="169"/>
        <end position="188"/>
    </location>
</feature>